<dbReference type="InterPro" id="IPR044016">
    <property type="entry name" value="Big_13"/>
</dbReference>
<proteinExistence type="predicted"/>
<reference evidence="2 3" key="1">
    <citation type="submission" date="2019-05" db="EMBL/GenBank/DDBJ databases">
        <title>We sequenced the genome of Paenibacillus hemerocallicola KCTC 33185 for further insight into its adaptation and study the phylogeny of Paenibacillus.</title>
        <authorList>
            <person name="Narsing Rao M.P."/>
        </authorList>
    </citation>
    <scope>NUCLEOTIDE SEQUENCE [LARGE SCALE GENOMIC DNA]</scope>
    <source>
        <strain evidence="2 3">KCTC 33185</strain>
    </source>
</reference>
<dbReference type="AlphaFoldDB" id="A0A5C4T8A0"/>
<keyword evidence="3" id="KW-1185">Reference proteome</keyword>
<accession>A0A5C4T8A0</accession>
<comment type="caution">
    <text evidence="2">The sequence shown here is derived from an EMBL/GenBank/DDBJ whole genome shotgun (WGS) entry which is preliminary data.</text>
</comment>
<dbReference type="NCBIfam" id="NF033510">
    <property type="entry name" value="Ca_tandemer"/>
    <property type="match status" value="1"/>
</dbReference>
<evidence type="ECO:0000259" key="1">
    <source>
        <dbReference type="Pfam" id="PF19077"/>
    </source>
</evidence>
<dbReference type="RefSeq" id="WP_218103780.1">
    <property type="nucleotide sequence ID" value="NZ_VDCQ01000020.1"/>
</dbReference>
<dbReference type="InterPro" id="IPR013783">
    <property type="entry name" value="Ig-like_fold"/>
</dbReference>
<feature type="domain" description="Bacterial Ig-like" evidence="1">
    <location>
        <begin position="24"/>
        <end position="94"/>
    </location>
</feature>
<feature type="non-terminal residue" evidence="2">
    <location>
        <position position="1"/>
    </location>
</feature>
<evidence type="ECO:0000313" key="3">
    <source>
        <dbReference type="Proteomes" id="UP000307943"/>
    </source>
</evidence>
<dbReference type="Pfam" id="PF19077">
    <property type="entry name" value="Big_13"/>
    <property type="match status" value="1"/>
</dbReference>
<dbReference type="Proteomes" id="UP000307943">
    <property type="component" value="Unassembled WGS sequence"/>
</dbReference>
<sequence>TVDTTPPGVPVVTAPANNSTVIGKRPVIKGTTEVGSSVAIKLDSSDVTAAVDGSGNWSYTPTADLAEGLHTFKVKARDAAGNEGAESSESSFTVALPEVEMLISSPGFPSVVEIKLNNFDKLYAIEVHLEYTNAYSNEDAVSNEAIFNNPETSVSAYSELMDSGIRTFTYVATQYSNGTTPVDNFPAFTERKSLFTLNLTPDLIGPGTVSIKRVIVVDKDANIVGDSEHPETLKLVNPEYSFTVNEVPML</sequence>
<organism evidence="2 3">
    <name type="scientific">Paenibacillus hemerocallicola</name>
    <dbReference type="NCBI Taxonomy" id="1172614"/>
    <lineage>
        <taxon>Bacteria</taxon>
        <taxon>Bacillati</taxon>
        <taxon>Bacillota</taxon>
        <taxon>Bacilli</taxon>
        <taxon>Bacillales</taxon>
        <taxon>Paenibacillaceae</taxon>
        <taxon>Paenibacillus</taxon>
    </lineage>
</organism>
<gene>
    <name evidence="2" type="ORF">FE784_15625</name>
</gene>
<evidence type="ECO:0000313" key="2">
    <source>
        <dbReference type="EMBL" id="TNJ65251.1"/>
    </source>
</evidence>
<dbReference type="Gene3D" id="2.60.40.10">
    <property type="entry name" value="Immunoglobulins"/>
    <property type="match status" value="1"/>
</dbReference>
<protein>
    <recommendedName>
        <fullName evidence="1">Bacterial Ig-like domain-containing protein</fullName>
    </recommendedName>
</protein>
<dbReference type="EMBL" id="VDCQ01000020">
    <property type="protein sequence ID" value="TNJ65251.1"/>
    <property type="molecule type" value="Genomic_DNA"/>
</dbReference>
<name>A0A5C4T8A0_9BACL</name>